<gene>
    <name evidence="4" type="ORF">SAMN04487995_3455</name>
</gene>
<dbReference type="Pfam" id="PF03629">
    <property type="entry name" value="SASA"/>
    <property type="match status" value="1"/>
</dbReference>
<sequence length="1054" mass="113446">MKHILLHFFSTTLFICLGIFPSFGQVNIDYPANRAVFQRDKNNNATIYIAGSYTKIIDRVEARLNAVNGGSSTNWVTIQSNLQGGVYSGSIDASGGWYELQVRGWNGDQLVGSAQISKVGIGEVFLIAGQSNAQGYKNYGGPGAGDDRVNCINSYNNNHPNSDLDYPEFSHLDSDSYIAPRGNSAWSWGKLGDLLASRFGVPILFYNVGWYGSAAKNWRESINGTAYSVYNGEAFYPSGAPYNNLRSVFQTYVPITGIRAVLWFQGEAESTDQSSTKASYLNDLTQVIQTSRNESGKNVSWMVSLTTYGSEKGINPPIIDAQKQVIASVSNVFAGPNTDVIQIPRVDGVHFQNQGLTQLAEAWNAQLNDNFFASSEPYKAVSPLKLSASCAGNNSLNLSVSAAGVSSVSWNNGQQSANIQVGNGNYRARGRDGNGNIIFSPEIKINQSIQPAQPVLTLEGSNPVCKGNTATLISNTSENLKWNTGQTSDRLTITTGGEYFVTTKNAYGCESASAKTAITVLTSPLPDKPSIAVTGVLTFCDGGTVSLKSTSNVKSVWSNGATDATISVKISGDFRVKAVDNFGCFSPDSDPVTVKVNPLPAKPIIGLSRSATFCEGENVVLTSNYDNGNIWTTNATSKAITITTAGTFSLKQRDGNGCESTSDPITTRVNPLPATPTLAALRPTTFCDRDYTTLRSSETYAYQWSNGGTNREVEIRNSGNYFVSAKDANGCLSIPTESIRVIVNPLPPKPVITAGGPTTFCADASVNLQSNDAAKYVWSNGADTKSVNINTSGDYFVKTINEFTCYSDPSNSVRINVLALPPSPTVQALGPVSFCDGDAVTLQASNGAAFFWNTGEQNNTLVVSNSGSYKARVQDTQGCFSPYSKEINVDVKPLPSKPAIRQVGTYTLLAENNINDGNHVWQLNGTNLTEDGITLKAVKSGSYVVNNTVIYSPTLTCFSDFSDPFIFTFDVTGGELSVYPNPSNDGAFTIETLADLENATVQIFDLNGRLLRTYASLNFNERRFINLSLLSNGMYILSVQAGTYRKTKKIIIVQ</sequence>
<protein>
    <submittedName>
        <fullName evidence="4">Por secretion system C-terminal sorting domain-containing protein</fullName>
    </submittedName>
</protein>
<reference evidence="4 5" key="1">
    <citation type="submission" date="2016-10" db="EMBL/GenBank/DDBJ databases">
        <authorList>
            <person name="de Groot N.N."/>
        </authorList>
    </citation>
    <scope>NUCLEOTIDE SEQUENCE [LARGE SCALE GENOMIC DNA]</scope>
    <source>
        <strain evidence="4 5">DSM 19938</strain>
    </source>
</reference>
<dbReference type="InterPro" id="IPR026444">
    <property type="entry name" value="Secre_tail"/>
</dbReference>
<dbReference type="InterPro" id="IPR036514">
    <property type="entry name" value="SGNH_hydro_sf"/>
</dbReference>
<dbReference type="OrthoDB" id="1488710at2"/>
<dbReference type="InterPro" id="IPR005181">
    <property type="entry name" value="SASA"/>
</dbReference>
<dbReference type="RefSeq" id="WP_090337197.1">
    <property type="nucleotide sequence ID" value="NZ_FNXY01000005.1"/>
</dbReference>
<evidence type="ECO:0000313" key="5">
    <source>
        <dbReference type="Proteomes" id="UP000199532"/>
    </source>
</evidence>
<feature type="domain" description="Sialate O-acetylesterase" evidence="2">
    <location>
        <begin position="239"/>
        <end position="362"/>
    </location>
</feature>
<organism evidence="4 5">
    <name type="scientific">Dyadobacter koreensis</name>
    <dbReference type="NCBI Taxonomy" id="408657"/>
    <lineage>
        <taxon>Bacteria</taxon>
        <taxon>Pseudomonadati</taxon>
        <taxon>Bacteroidota</taxon>
        <taxon>Cytophagia</taxon>
        <taxon>Cytophagales</taxon>
        <taxon>Spirosomataceae</taxon>
        <taxon>Dyadobacter</taxon>
    </lineage>
</organism>
<dbReference type="Pfam" id="PF18962">
    <property type="entry name" value="Por_Secre_tail"/>
    <property type="match status" value="1"/>
</dbReference>
<proteinExistence type="predicted"/>
<feature type="domain" description="Secretion system C-terminal sorting" evidence="3">
    <location>
        <begin position="978"/>
        <end position="1052"/>
    </location>
</feature>
<dbReference type="STRING" id="408657.SAMN04487995_3455"/>
<dbReference type="NCBIfam" id="TIGR04183">
    <property type="entry name" value="Por_Secre_tail"/>
    <property type="match status" value="1"/>
</dbReference>
<name>A0A1H6WBZ5_9BACT</name>
<dbReference type="Proteomes" id="UP000199532">
    <property type="component" value="Unassembled WGS sequence"/>
</dbReference>
<dbReference type="GO" id="GO:0016788">
    <property type="term" value="F:hydrolase activity, acting on ester bonds"/>
    <property type="evidence" value="ECO:0007669"/>
    <property type="project" value="UniProtKB-ARBA"/>
</dbReference>
<evidence type="ECO:0000313" key="4">
    <source>
        <dbReference type="EMBL" id="SEJ14559.1"/>
    </source>
</evidence>
<keyword evidence="5" id="KW-1185">Reference proteome</keyword>
<keyword evidence="1" id="KW-0378">Hydrolase</keyword>
<dbReference type="AlphaFoldDB" id="A0A1H6WBZ5"/>
<dbReference type="Gene3D" id="3.40.50.1110">
    <property type="entry name" value="SGNH hydrolase"/>
    <property type="match status" value="1"/>
</dbReference>
<evidence type="ECO:0000259" key="2">
    <source>
        <dbReference type="Pfam" id="PF03629"/>
    </source>
</evidence>
<accession>A0A1H6WBZ5</accession>
<evidence type="ECO:0000256" key="1">
    <source>
        <dbReference type="ARBA" id="ARBA00022801"/>
    </source>
</evidence>
<dbReference type="EMBL" id="FNXY01000005">
    <property type="protein sequence ID" value="SEJ14559.1"/>
    <property type="molecule type" value="Genomic_DNA"/>
</dbReference>
<evidence type="ECO:0000259" key="3">
    <source>
        <dbReference type="Pfam" id="PF18962"/>
    </source>
</evidence>
<dbReference type="SUPFAM" id="SSF52266">
    <property type="entry name" value="SGNH hydrolase"/>
    <property type="match status" value="1"/>
</dbReference>